<accession>A0A6C0DPH4</accession>
<name>A0A6C0DPH4_9ZZZZ</name>
<proteinExistence type="predicted"/>
<dbReference type="AlphaFoldDB" id="A0A6C0DPH4"/>
<evidence type="ECO:0000313" key="2">
    <source>
        <dbReference type="EMBL" id="QHT18453.1"/>
    </source>
</evidence>
<sequence>MANRKTRRASKGLFGRVYSPLFHLVEASRNVGKSAFKRSGGVVNSGLGFLQNTGSSVAKHGDQMVSNILSRKNRKNRKGSRKNRKNTRKNRRN</sequence>
<feature type="region of interest" description="Disordered" evidence="1">
    <location>
        <begin position="54"/>
        <end position="93"/>
    </location>
</feature>
<reference evidence="2" key="1">
    <citation type="journal article" date="2020" name="Nature">
        <title>Giant virus diversity and host interactions through global metagenomics.</title>
        <authorList>
            <person name="Schulz F."/>
            <person name="Roux S."/>
            <person name="Paez-Espino D."/>
            <person name="Jungbluth S."/>
            <person name="Walsh D.A."/>
            <person name="Denef V.J."/>
            <person name="McMahon K.D."/>
            <person name="Konstantinidis K.T."/>
            <person name="Eloe-Fadrosh E.A."/>
            <person name="Kyrpides N.C."/>
            <person name="Woyke T."/>
        </authorList>
    </citation>
    <scope>NUCLEOTIDE SEQUENCE</scope>
    <source>
        <strain evidence="2">GVMAG-M-3300023174-46</strain>
    </source>
</reference>
<evidence type="ECO:0000256" key="1">
    <source>
        <dbReference type="SAM" id="MobiDB-lite"/>
    </source>
</evidence>
<organism evidence="2">
    <name type="scientific">viral metagenome</name>
    <dbReference type="NCBI Taxonomy" id="1070528"/>
    <lineage>
        <taxon>unclassified sequences</taxon>
        <taxon>metagenomes</taxon>
        <taxon>organismal metagenomes</taxon>
    </lineage>
</organism>
<protein>
    <submittedName>
        <fullName evidence="2">Uncharacterized protein</fullName>
    </submittedName>
</protein>
<dbReference type="EMBL" id="MN739656">
    <property type="protein sequence ID" value="QHT18453.1"/>
    <property type="molecule type" value="Genomic_DNA"/>
</dbReference>
<feature type="compositionally biased region" description="Basic residues" evidence="1">
    <location>
        <begin position="71"/>
        <end position="93"/>
    </location>
</feature>